<dbReference type="AlphaFoldDB" id="A0A8I5Y9L3"/>
<protein>
    <submittedName>
        <fullName evidence="2">Uncharacterized protein</fullName>
    </submittedName>
</protein>
<evidence type="ECO:0000256" key="1">
    <source>
        <dbReference type="SAM" id="MobiDB-lite"/>
    </source>
</evidence>
<proteinExistence type="predicted"/>
<dbReference type="Ensembl" id="ENSRNOT00000104889.2">
    <property type="protein sequence ID" value="ENSRNOP00000077551.2"/>
    <property type="gene ID" value="ENSRNOG00000064026.2"/>
</dbReference>
<organism evidence="2 3">
    <name type="scientific">Rattus norvegicus</name>
    <name type="common">Rat</name>
    <dbReference type="NCBI Taxonomy" id="10116"/>
    <lineage>
        <taxon>Eukaryota</taxon>
        <taxon>Metazoa</taxon>
        <taxon>Chordata</taxon>
        <taxon>Craniata</taxon>
        <taxon>Vertebrata</taxon>
        <taxon>Euteleostomi</taxon>
        <taxon>Mammalia</taxon>
        <taxon>Eutheria</taxon>
        <taxon>Euarchontoglires</taxon>
        <taxon>Glires</taxon>
        <taxon>Rodentia</taxon>
        <taxon>Myomorpha</taxon>
        <taxon>Muroidea</taxon>
        <taxon>Muridae</taxon>
        <taxon>Murinae</taxon>
        <taxon>Rattus</taxon>
    </lineage>
</organism>
<name>A0A8I5Y9L3_RAT</name>
<dbReference type="GeneTree" id="ENSGT00410000029400"/>
<reference evidence="2" key="1">
    <citation type="submission" date="2024-01" db="EMBL/GenBank/DDBJ databases">
        <title>GRCr8: a new rat reference genome assembly contstructed from accurate long reads and long range scaffolding.</title>
        <authorList>
            <person name="Doris P.A."/>
            <person name="Kalbfleisch T."/>
            <person name="Li K."/>
            <person name="Howe K."/>
            <person name="Wood J."/>
        </authorList>
    </citation>
    <scope>NUCLEOTIDE SEQUENCE [LARGE SCALE GENOMIC DNA]</scope>
    <source>
        <strain evidence="2">Brown Norway</strain>
    </source>
</reference>
<dbReference type="RGD" id="150344434">
    <property type="gene designation" value="ENSRNOG00000064026"/>
</dbReference>
<evidence type="ECO:0000313" key="2">
    <source>
        <dbReference type="Ensembl" id="ENSRNOP00000077551.2"/>
    </source>
</evidence>
<reference evidence="2" key="2">
    <citation type="submission" date="2025-08" db="UniProtKB">
        <authorList>
            <consortium name="Ensembl"/>
        </authorList>
    </citation>
    <scope>IDENTIFICATION</scope>
    <source>
        <strain evidence="2">Brown Norway</strain>
    </source>
</reference>
<keyword evidence="3" id="KW-1185">Reference proteome</keyword>
<feature type="region of interest" description="Disordered" evidence="1">
    <location>
        <begin position="64"/>
        <end position="88"/>
    </location>
</feature>
<dbReference type="Proteomes" id="UP000002494">
    <property type="component" value="Chromosome X"/>
</dbReference>
<accession>A0A8I5Y9L3</accession>
<dbReference type="AGR" id="RGD:150344434"/>
<evidence type="ECO:0000313" key="3">
    <source>
        <dbReference type="Proteomes" id="UP000002494"/>
    </source>
</evidence>
<evidence type="ECO:0000313" key="4">
    <source>
        <dbReference type="RGD" id="150344434"/>
    </source>
</evidence>
<sequence>MIFVPFFPHPGSIRTQRTSPDGVVYAHTMENSSNSPRETREPAPLRRTWRGCFQRALPRVSKFFRRGRGSTGGWDNGSPRQGPMHSDQNLRHLRSLLSKESCPVMSK</sequence>
<reference evidence="2" key="3">
    <citation type="submission" date="2025-09" db="UniProtKB">
        <authorList>
            <consortium name="Ensembl"/>
        </authorList>
    </citation>
    <scope>IDENTIFICATION</scope>
    <source>
        <strain evidence="2">Brown Norway</strain>
    </source>
</reference>
<gene>
    <name evidence="4" type="primary">ENSRNOG00000064026</name>
</gene>
<feature type="region of interest" description="Disordered" evidence="1">
    <location>
        <begin position="27"/>
        <end position="46"/>
    </location>
</feature>
<dbReference type="OrthoDB" id="9538021at2759"/>